<dbReference type="Gene3D" id="2.130.10.10">
    <property type="entry name" value="YVTN repeat-like/Quinoprotein amine dehydrogenase"/>
    <property type="match status" value="1"/>
</dbReference>
<evidence type="ECO:0000256" key="1">
    <source>
        <dbReference type="ARBA" id="ARBA00004123"/>
    </source>
</evidence>
<dbReference type="GO" id="GO:0006357">
    <property type="term" value="P:regulation of transcription by RNA polymerase II"/>
    <property type="evidence" value="ECO:0007669"/>
    <property type="project" value="TreeGrafter"/>
</dbReference>
<gene>
    <name evidence="6" type="ORF">BD289DRAFT_213309</name>
</gene>
<dbReference type="OrthoDB" id="1367865at2759"/>
<dbReference type="FunCoup" id="A0A2T3ABN4">
    <property type="interactions" value="567"/>
</dbReference>
<dbReference type="SUPFAM" id="SSF50978">
    <property type="entry name" value="WD40 repeat-like"/>
    <property type="match status" value="1"/>
</dbReference>
<reference evidence="6 7" key="1">
    <citation type="journal article" date="2018" name="Mycol. Prog.">
        <title>Coniella lustricola, a new species from submerged detritus.</title>
        <authorList>
            <person name="Raudabaugh D.B."/>
            <person name="Iturriaga T."/>
            <person name="Carver A."/>
            <person name="Mondo S."/>
            <person name="Pangilinan J."/>
            <person name="Lipzen A."/>
            <person name="He G."/>
            <person name="Amirebrahimi M."/>
            <person name="Grigoriev I.V."/>
            <person name="Miller A.N."/>
        </authorList>
    </citation>
    <scope>NUCLEOTIDE SEQUENCE [LARGE SCALE GENOMIC DNA]</scope>
    <source>
        <strain evidence="6 7">B22-T-1</strain>
    </source>
</reference>
<keyword evidence="4" id="KW-0539">Nucleus</keyword>
<accession>A0A2T3ABN4</accession>
<evidence type="ECO:0000256" key="5">
    <source>
        <dbReference type="SAM" id="MobiDB-lite"/>
    </source>
</evidence>
<dbReference type="PANTHER" id="PTHR22846">
    <property type="entry name" value="WD40 REPEAT PROTEIN"/>
    <property type="match status" value="1"/>
</dbReference>
<feature type="region of interest" description="Disordered" evidence="5">
    <location>
        <begin position="1"/>
        <end position="45"/>
    </location>
</feature>
<organism evidence="6 7">
    <name type="scientific">Coniella lustricola</name>
    <dbReference type="NCBI Taxonomy" id="2025994"/>
    <lineage>
        <taxon>Eukaryota</taxon>
        <taxon>Fungi</taxon>
        <taxon>Dikarya</taxon>
        <taxon>Ascomycota</taxon>
        <taxon>Pezizomycotina</taxon>
        <taxon>Sordariomycetes</taxon>
        <taxon>Sordariomycetidae</taxon>
        <taxon>Diaporthales</taxon>
        <taxon>Schizoparmaceae</taxon>
        <taxon>Coniella</taxon>
    </lineage>
</organism>
<keyword evidence="2" id="KW-0853">WD repeat</keyword>
<evidence type="ECO:0000256" key="4">
    <source>
        <dbReference type="ARBA" id="ARBA00023242"/>
    </source>
</evidence>
<sequence>MDIDNHQSDGHAYPSPLEGEQASTPAPRTEGPDHATQTDKVDELESKTVYLRLTPYDQPPALSSAPANQSAEVLHQRPYHNPILLHCEWNPKDSSRLAAAGTDALARIWTVSPTTGQEQVADHVDPGWPSVNLLNEEFPPNTRITAFTWASDGKHIVVATDDDQKARIDLWDMEGKQVHHWDGFEAPIVKLRCNPSGRQALSISPAPGKKGSTQPDGWLVTVLPSTSAAPIETRLPGYDDGDEPDAAWISETEFVVSVRTTMSLFRHAGDEVMLVRELKTRPNDPLTAVQYDGTEGSGCIAAATADGFIDVWDASGELRSSDAPAHDGRISVLQWQPLQAPGLEHERLLASGGEDGTIAIRDARLSDNKAKFEMTIDANPVLALSFTPDGAFIAGATRDRVLIWKVGEYSMPRAQWSRSSRPGRSSPKVNGTPEVEDQHCLCWDKTGQRLAFGVNDLLAVINFR</sequence>
<evidence type="ECO:0000256" key="2">
    <source>
        <dbReference type="ARBA" id="ARBA00022574"/>
    </source>
</evidence>
<evidence type="ECO:0000313" key="6">
    <source>
        <dbReference type="EMBL" id="PSR90544.1"/>
    </source>
</evidence>
<dbReference type="GO" id="GO:0003714">
    <property type="term" value="F:transcription corepressor activity"/>
    <property type="evidence" value="ECO:0007669"/>
    <property type="project" value="InterPro"/>
</dbReference>
<dbReference type="InterPro" id="IPR015943">
    <property type="entry name" value="WD40/YVTN_repeat-like_dom_sf"/>
</dbReference>
<feature type="region of interest" description="Disordered" evidence="5">
    <location>
        <begin position="415"/>
        <end position="434"/>
    </location>
</feature>
<feature type="compositionally biased region" description="Basic and acidic residues" evidence="5">
    <location>
        <begin position="30"/>
        <end position="45"/>
    </location>
</feature>
<feature type="compositionally biased region" description="Low complexity" evidence="5">
    <location>
        <begin position="417"/>
        <end position="427"/>
    </location>
</feature>
<dbReference type="SMART" id="SM00320">
    <property type="entry name" value="WD40"/>
    <property type="match status" value="5"/>
</dbReference>
<evidence type="ECO:0000256" key="3">
    <source>
        <dbReference type="ARBA" id="ARBA00022737"/>
    </source>
</evidence>
<keyword evidence="3" id="KW-0677">Repeat</keyword>
<dbReference type="STRING" id="2025994.A0A2T3ABN4"/>
<dbReference type="EMBL" id="KZ678418">
    <property type="protein sequence ID" value="PSR90544.1"/>
    <property type="molecule type" value="Genomic_DNA"/>
</dbReference>
<evidence type="ECO:0000313" key="7">
    <source>
        <dbReference type="Proteomes" id="UP000241462"/>
    </source>
</evidence>
<dbReference type="PANTHER" id="PTHR22846:SF2">
    <property type="entry name" value="F-BOX-LIKE_WD REPEAT-CONTAINING PROTEIN EBI"/>
    <property type="match status" value="1"/>
</dbReference>
<proteinExistence type="predicted"/>
<dbReference type="InterPro" id="IPR036322">
    <property type="entry name" value="WD40_repeat_dom_sf"/>
</dbReference>
<dbReference type="Proteomes" id="UP000241462">
    <property type="component" value="Unassembled WGS sequence"/>
</dbReference>
<protein>
    <submittedName>
        <fullName evidence="6">WD40-repeat-containing domain protein</fullName>
    </submittedName>
</protein>
<comment type="subcellular location">
    <subcellularLocation>
        <location evidence="1">Nucleus</location>
    </subcellularLocation>
</comment>
<keyword evidence="7" id="KW-1185">Reference proteome</keyword>
<dbReference type="AlphaFoldDB" id="A0A2T3ABN4"/>
<dbReference type="GO" id="GO:0034967">
    <property type="term" value="C:Set3 complex"/>
    <property type="evidence" value="ECO:0007669"/>
    <property type="project" value="TreeGrafter"/>
</dbReference>
<dbReference type="InterPro" id="IPR001680">
    <property type="entry name" value="WD40_rpt"/>
</dbReference>
<dbReference type="InParanoid" id="A0A2T3ABN4"/>
<name>A0A2T3ABN4_9PEZI</name>
<dbReference type="InterPro" id="IPR045183">
    <property type="entry name" value="Ebi-like"/>
</dbReference>